<reference evidence="2" key="1">
    <citation type="journal article" date="2022" name="J Glob Antimicrob Resist">
        <title>Comparative analysis of IMP-4- and OXA-58-containing plasmids of three carbapenemase-producing Acinetobacter ursingii strains in the Netherlands.</title>
        <authorList>
            <person name="Hendrickx A.P.A."/>
            <person name="Schade R.P."/>
            <person name="Landman F."/>
            <person name="Bosch T."/>
            <person name="Schouls L.M."/>
            <person name="van Dijk K."/>
        </authorList>
    </citation>
    <scope>NUCLEOTIDE SEQUENCE</scope>
    <source>
        <strain evidence="2">RIVM_C010559</strain>
    </source>
</reference>
<dbReference type="PROSITE" id="PS51257">
    <property type="entry name" value="PROKAR_LIPOPROTEIN"/>
    <property type="match status" value="1"/>
</dbReference>
<protein>
    <recommendedName>
        <fullName evidence="4">Secreted protein</fullName>
    </recommendedName>
</protein>
<feature type="signal peptide" evidence="1">
    <location>
        <begin position="1"/>
        <end position="25"/>
    </location>
</feature>
<evidence type="ECO:0000313" key="3">
    <source>
        <dbReference type="Proteomes" id="UP001164064"/>
    </source>
</evidence>
<proteinExistence type="predicted"/>
<keyword evidence="1" id="KW-0732">Signal</keyword>
<feature type="chain" id="PRO_5041201109" description="Secreted protein" evidence="1">
    <location>
        <begin position="26"/>
        <end position="77"/>
    </location>
</feature>
<dbReference type="Proteomes" id="UP001164064">
    <property type="component" value="Chromosome"/>
</dbReference>
<gene>
    <name evidence="2" type="ORF">LSO60_04565</name>
</gene>
<dbReference type="AlphaFoldDB" id="A0AA46NHA2"/>
<dbReference type="RefSeq" id="WP_263512986.1">
    <property type="nucleotide sequence ID" value="NZ_CP089051.1"/>
</dbReference>
<sequence>MKKIRSILLVILSLLGCMLSVPIQAQSSLPSANLSPIHHIQHWSLQPQQQNDDDDVRERREEEIVRDIRPVRLDRPQ</sequence>
<organism evidence="2 3">
    <name type="scientific">Acinetobacter ursingii</name>
    <dbReference type="NCBI Taxonomy" id="108980"/>
    <lineage>
        <taxon>Bacteria</taxon>
        <taxon>Pseudomonadati</taxon>
        <taxon>Pseudomonadota</taxon>
        <taxon>Gammaproteobacteria</taxon>
        <taxon>Moraxellales</taxon>
        <taxon>Moraxellaceae</taxon>
        <taxon>Acinetobacter</taxon>
    </lineage>
</organism>
<accession>A0AA46NHA2</accession>
<evidence type="ECO:0000313" key="2">
    <source>
        <dbReference type="EMBL" id="UYF72550.1"/>
    </source>
</evidence>
<dbReference type="EMBL" id="CP089051">
    <property type="protein sequence ID" value="UYF72550.1"/>
    <property type="molecule type" value="Genomic_DNA"/>
</dbReference>
<evidence type="ECO:0008006" key="4">
    <source>
        <dbReference type="Google" id="ProtNLM"/>
    </source>
</evidence>
<name>A0AA46NHA2_9GAMM</name>
<evidence type="ECO:0000256" key="1">
    <source>
        <dbReference type="SAM" id="SignalP"/>
    </source>
</evidence>